<reference evidence="4 5" key="1">
    <citation type="submission" date="2019-10" db="EMBL/GenBank/DDBJ databases">
        <title>Whole genome shotgun sequence of Acrocarpospora pleiomorpha NBRC 16267.</title>
        <authorList>
            <person name="Ichikawa N."/>
            <person name="Kimura A."/>
            <person name="Kitahashi Y."/>
            <person name="Komaki H."/>
            <person name="Oguchi A."/>
        </authorList>
    </citation>
    <scope>NUCLEOTIDE SEQUENCE [LARGE SCALE GENOMIC DNA]</scope>
    <source>
        <strain evidence="4 5">NBRC 16267</strain>
    </source>
</reference>
<sequence length="298" mass="32870">MTTQGSKRRACARRGCQRQDTGTAGKITNCQIGVCLDYATSRGRTLIDRDLCLPKDSWIADGERCAAAKIPSGVEFRTKPQLLQAMIERAIAAGVPFARVTADEAYGGNGPLRRFLEDKQLGYVMAVSRDHQIITAAGKVRADVMAARVPRSGWQRLSCGAGSKGKRWYDWALVATTGPSHRLLVRRSIGNPAELAFFLAYSPNPAPLRDLVRVAGIRRTVEESSQAAKNEAALDHYQVRLYRAWYRYSTLTMLVLAFLAVTRAAQFPSQAPTPCPRIQRRDTHRGLARDGHTTGNAR</sequence>
<evidence type="ECO:0000256" key="2">
    <source>
        <dbReference type="SAM" id="Phobius"/>
    </source>
</evidence>
<keyword evidence="5" id="KW-1185">Reference proteome</keyword>
<keyword evidence="2" id="KW-1133">Transmembrane helix</keyword>
<dbReference type="InterPro" id="IPR038721">
    <property type="entry name" value="IS701-like_DDE_dom"/>
</dbReference>
<feature type="domain" description="Transposase IS701-like DDE" evidence="3">
    <location>
        <begin position="15"/>
        <end position="145"/>
    </location>
</feature>
<dbReference type="PANTHER" id="PTHR33627">
    <property type="entry name" value="TRANSPOSASE"/>
    <property type="match status" value="1"/>
</dbReference>
<evidence type="ECO:0000313" key="5">
    <source>
        <dbReference type="Proteomes" id="UP000377595"/>
    </source>
</evidence>
<dbReference type="AlphaFoldDB" id="A0A5M3XIP1"/>
<dbReference type="PANTHER" id="PTHR33627:SF1">
    <property type="entry name" value="TRANSPOSASE"/>
    <property type="match status" value="1"/>
</dbReference>
<comment type="caution">
    <text evidence="4">The sequence shown here is derived from an EMBL/GenBank/DDBJ whole genome shotgun (WGS) entry which is preliminary data.</text>
</comment>
<evidence type="ECO:0000256" key="1">
    <source>
        <dbReference type="SAM" id="MobiDB-lite"/>
    </source>
</evidence>
<dbReference type="InterPro" id="IPR039365">
    <property type="entry name" value="IS701-like"/>
</dbReference>
<proteinExistence type="predicted"/>
<dbReference type="Proteomes" id="UP000377595">
    <property type="component" value="Unassembled WGS sequence"/>
</dbReference>
<keyword evidence="2" id="KW-0472">Membrane</keyword>
<feature type="transmembrane region" description="Helical" evidence="2">
    <location>
        <begin position="245"/>
        <end position="265"/>
    </location>
</feature>
<dbReference type="NCBIfam" id="NF033540">
    <property type="entry name" value="transpos_IS701"/>
    <property type="match status" value="1"/>
</dbReference>
<accession>A0A5M3XIP1</accession>
<evidence type="ECO:0000259" key="3">
    <source>
        <dbReference type="Pfam" id="PF13546"/>
    </source>
</evidence>
<dbReference type="EMBL" id="BLAF01000022">
    <property type="protein sequence ID" value="GES21357.1"/>
    <property type="molecule type" value="Genomic_DNA"/>
</dbReference>
<protein>
    <recommendedName>
        <fullName evidence="3">Transposase IS701-like DDE domain-containing protein</fullName>
    </recommendedName>
</protein>
<name>A0A5M3XIP1_9ACTN</name>
<dbReference type="Pfam" id="PF13546">
    <property type="entry name" value="DDE_5"/>
    <property type="match status" value="1"/>
</dbReference>
<evidence type="ECO:0000313" key="4">
    <source>
        <dbReference type="EMBL" id="GES21357.1"/>
    </source>
</evidence>
<keyword evidence="2" id="KW-0812">Transmembrane</keyword>
<organism evidence="4 5">
    <name type="scientific">Acrocarpospora pleiomorpha</name>
    <dbReference type="NCBI Taxonomy" id="90975"/>
    <lineage>
        <taxon>Bacteria</taxon>
        <taxon>Bacillati</taxon>
        <taxon>Actinomycetota</taxon>
        <taxon>Actinomycetes</taxon>
        <taxon>Streptosporangiales</taxon>
        <taxon>Streptosporangiaceae</taxon>
        <taxon>Acrocarpospora</taxon>
    </lineage>
</organism>
<feature type="compositionally biased region" description="Basic and acidic residues" evidence="1">
    <location>
        <begin position="279"/>
        <end position="292"/>
    </location>
</feature>
<feature type="region of interest" description="Disordered" evidence="1">
    <location>
        <begin position="269"/>
        <end position="298"/>
    </location>
</feature>
<gene>
    <name evidence="4" type="ORF">Aple_042530</name>
</gene>